<feature type="compositionally biased region" description="Low complexity" evidence="2">
    <location>
        <begin position="312"/>
        <end position="331"/>
    </location>
</feature>
<name>A0ABT8A7Z4_9PROT</name>
<feature type="region of interest" description="Disordered" evidence="2">
    <location>
        <begin position="301"/>
        <end position="338"/>
    </location>
</feature>
<feature type="domain" description="Organic solvent tolerance-like N-terminal" evidence="4">
    <location>
        <begin position="159"/>
        <end position="288"/>
    </location>
</feature>
<evidence type="ECO:0000256" key="2">
    <source>
        <dbReference type="SAM" id="MobiDB-lite"/>
    </source>
</evidence>
<evidence type="ECO:0000313" key="5">
    <source>
        <dbReference type="EMBL" id="MDN3565942.1"/>
    </source>
</evidence>
<dbReference type="Proteomes" id="UP001529369">
    <property type="component" value="Unassembled WGS sequence"/>
</dbReference>
<feature type="domain" description="Organic solvent tolerance-like N-terminal" evidence="4">
    <location>
        <begin position="39"/>
        <end position="158"/>
    </location>
</feature>
<gene>
    <name evidence="5" type="ORF">QWZ14_16345</name>
</gene>
<proteinExistence type="predicted"/>
<dbReference type="Pfam" id="PF03968">
    <property type="entry name" value="LptD_N"/>
    <property type="match status" value="2"/>
</dbReference>
<dbReference type="PANTHER" id="PTHR36504:SF1">
    <property type="entry name" value="LIPOPOLYSACCHARIDE EXPORT SYSTEM PROTEIN LPTA"/>
    <property type="match status" value="1"/>
</dbReference>
<sequence length="338" mass="35192">MRRVLRAAMLAGTALGWPLLAWGQGLDLSQGGPVDVTASDGIEWRQAEQVVIARGNARAVRGGVTVDSDRLMARYRPQARAGAAPAPPPAAGPATAPDEALGGGSEIWRLEAEGRVRITSATDVARGDRAVYDIDQAVLVLTGRDLSLTTAQQVITATDSLEYWSQRKMAVARGNAVVVDNAEGRRITADTLVSYFLDGPGTAPSAPRPAPPVAAAGAAGREPPGSGKLDRVEAFGNVEIRTPTEVVRGSRGVYSAATGMARLLGDVRITRGDNQVNGQEAIVNMRTGVARLVSAPGARVQGLILPNQNPDQPGEPAAGQPRGQGGATQPATPERRSR</sequence>
<feature type="region of interest" description="Disordered" evidence="2">
    <location>
        <begin position="78"/>
        <end position="99"/>
    </location>
</feature>
<keyword evidence="1 3" id="KW-0732">Signal</keyword>
<dbReference type="Gene3D" id="2.60.450.10">
    <property type="entry name" value="Lipopolysaccharide (LPS) transport protein A like domain"/>
    <property type="match status" value="2"/>
</dbReference>
<evidence type="ECO:0000256" key="3">
    <source>
        <dbReference type="SAM" id="SignalP"/>
    </source>
</evidence>
<keyword evidence="6" id="KW-1185">Reference proteome</keyword>
<dbReference type="PANTHER" id="PTHR36504">
    <property type="entry name" value="LIPOPOLYSACCHARIDE EXPORT SYSTEM PROTEIN LPTA"/>
    <property type="match status" value="1"/>
</dbReference>
<dbReference type="EMBL" id="JAUFPN010000153">
    <property type="protein sequence ID" value="MDN3565942.1"/>
    <property type="molecule type" value="Genomic_DNA"/>
</dbReference>
<organism evidence="5 6">
    <name type="scientific">Paeniroseomonas aquatica</name>
    <dbReference type="NCBI Taxonomy" id="373043"/>
    <lineage>
        <taxon>Bacteria</taxon>
        <taxon>Pseudomonadati</taxon>
        <taxon>Pseudomonadota</taxon>
        <taxon>Alphaproteobacteria</taxon>
        <taxon>Acetobacterales</taxon>
        <taxon>Acetobacteraceae</taxon>
        <taxon>Paeniroseomonas</taxon>
    </lineage>
</organism>
<dbReference type="InterPro" id="IPR005653">
    <property type="entry name" value="OstA-like_N"/>
</dbReference>
<dbReference type="RefSeq" id="WP_290317815.1">
    <property type="nucleotide sequence ID" value="NZ_JAUFPN010000153.1"/>
</dbReference>
<protein>
    <submittedName>
        <fullName evidence="5">LptA/OstA family protein</fullName>
    </submittedName>
</protein>
<feature type="chain" id="PRO_5047020783" evidence="3">
    <location>
        <begin position="24"/>
        <end position="338"/>
    </location>
</feature>
<evidence type="ECO:0000313" key="6">
    <source>
        <dbReference type="Proteomes" id="UP001529369"/>
    </source>
</evidence>
<dbReference type="InterPro" id="IPR052037">
    <property type="entry name" value="LPS_export_LptA"/>
</dbReference>
<accession>A0ABT8A7Z4</accession>
<feature type="signal peptide" evidence="3">
    <location>
        <begin position="1"/>
        <end position="23"/>
    </location>
</feature>
<evidence type="ECO:0000256" key="1">
    <source>
        <dbReference type="ARBA" id="ARBA00022729"/>
    </source>
</evidence>
<evidence type="ECO:0000259" key="4">
    <source>
        <dbReference type="Pfam" id="PF03968"/>
    </source>
</evidence>
<comment type="caution">
    <text evidence="5">The sequence shown here is derived from an EMBL/GenBank/DDBJ whole genome shotgun (WGS) entry which is preliminary data.</text>
</comment>
<reference evidence="6" key="1">
    <citation type="journal article" date="2019" name="Int. J. Syst. Evol. Microbiol.">
        <title>The Global Catalogue of Microorganisms (GCM) 10K type strain sequencing project: providing services to taxonomists for standard genome sequencing and annotation.</title>
        <authorList>
            <consortium name="The Broad Institute Genomics Platform"/>
            <consortium name="The Broad Institute Genome Sequencing Center for Infectious Disease"/>
            <person name="Wu L."/>
            <person name="Ma J."/>
        </authorList>
    </citation>
    <scope>NUCLEOTIDE SEQUENCE [LARGE SCALE GENOMIC DNA]</scope>
    <source>
        <strain evidence="6">CECT 7131</strain>
    </source>
</reference>
<feature type="region of interest" description="Disordered" evidence="2">
    <location>
        <begin position="201"/>
        <end position="230"/>
    </location>
</feature>
<feature type="compositionally biased region" description="Low complexity" evidence="2">
    <location>
        <begin position="213"/>
        <end position="227"/>
    </location>
</feature>